<dbReference type="AlphaFoldDB" id="A0ABD6F2P1"/>
<dbReference type="Proteomes" id="UP001608902">
    <property type="component" value="Unassembled WGS sequence"/>
</dbReference>
<proteinExistence type="predicted"/>
<evidence type="ECO:0000313" key="3">
    <source>
        <dbReference type="Proteomes" id="UP001608902"/>
    </source>
</evidence>
<evidence type="ECO:0000313" key="2">
    <source>
        <dbReference type="EMBL" id="MFH4983852.1"/>
    </source>
</evidence>
<keyword evidence="3" id="KW-1185">Reference proteome</keyword>
<dbReference type="EMBL" id="JBGFUD010014113">
    <property type="protein sequence ID" value="MFH4983852.1"/>
    <property type="molecule type" value="Genomic_DNA"/>
</dbReference>
<feature type="region of interest" description="Disordered" evidence="1">
    <location>
        <begin position="107"/>
        <end position="183"/>
    </location>
</feature>
<accession>A0ABD6F2P1</accession>
<feature type="compositionally biased region" description="Polar residues" evidence="1">
    <location>
        <begin position="107"/>
        <end position="146"/>
    </location>
</feature>
<protein>
    <submittedName>
        <fullName evidence="2">Uncharacterized protein</fullName>
    </submittedName>
</protein>
<comment type="caution">
    <text evidence="2">The sequence shown here is derived from an EMBL/GenBank/DDBJ whole genome shotgun (WGS) entry which is preliminary data.</text>
</comment>
<sequence>MNVRTEALPNNSLTSNASQAHIRDLEVQKVSSQSASSAVNNSLNHQSQPSVVNRVAYMVNGNSNTQVHCGDNEVPVQRLYVTNGVQQGTGCSFVTLNSANGSARTYTVKSVRQTPPSSGASDASNVSGYHTQQRPHYMNSSISTNLPSCQPSKSCSKSTSTSERRQNSRSNSKKEQMDPKNVEEEVARSYNQLIFISFLSFSSLLITPVTFGNT</sequence>
<organism evidence="2 3">
    <name type="scientific">Gnathostoma spinigerum</name>
    <dbReference type="NCBI Taxonomy" id="75299"/>
    <lineage>
        <taxon>Eukaryota</taxon>
        <taxon>Metazoa</taxon>
        <taxon>Ecdysozoa</taxon>
        <taxon>Nematoda</taxon>
        <taxon>Chromadorea</taxon>
        <taxon>Rhabditida</taxon>
        <taxon>Spirurina</taxon>
        <taxon>Gnathostomatomorpha</taxon>
        <taxon>Gnathostomatoidea</taxon>
        <taxon>Gnathostomatidae</taxon>
        <taxon>Gnathostoma</taxon>
    </lineage>
</organism>
<evidence type="ECO:0000256" key="1">
    <source>
        <dbReference type="SAM" id="MobiDB-lite"/>
    </source>
</evidence>
<feature type="compositionally biased region" description="Basic and acidic residues" evidence="1">
    <location>
        <begin position="162"/>
        <end position="183"/>
    </location>
</feature>
<feature type="compositionally biased region" description="Low complexity" evidence="1">
    <location>
        <begin position="147"/>
        <end position="161"/>
    </location>
</feature>
<reference evidence="2 3" key="1">
    <citation type="submission" date="2024-08" db="EMBL/GenBank/DDBJ databases">
        <title>Gnathostoma spinigerum genome.</title>
        <authorList>
            <person name="Gonzalez-Bertolin B."/>
            <person name="Monzon S."/>
            <person name="Zaballos A."/>
            <person name="Jimenez P."/>
            <person name="Dekumyoy P."/>
            <person name="Varona S."/>
            <person name="Cuesta I."/>
            <person name="Sumanam S."/>
            <person name="Adisakwattana P."/>
            <person name="Gasser R.B."/>
            <person name="Hernandez-Gonzalez A."/>
            <person name="Young N.D."/>
            <person name="Perteguer M.J."/>
        </authorList>
    </citation>
    <scope>NUCLEOTIDE SEQUENCE [LARGE SCALE GENOMIC DNA]</scope>
    <source>
        <strain evidence="2">AL3</strain>
        <tissue evidence="2">Liver</tissue>
    </source>
</reference>
<gene>
    <name evidence="2" type="ORF">AB6A40_010561</name>
</gene>
<name>A0ABD6F2P1_9BILA</name>